<organism evidence="2 3">
    <name type="scientific">Liparis tanakae</name>
    <name type="common">Tanaka's snailfish</name>
    <dbReference type="NCBI Taxonomy" id="230148"/>
    <lineage>
        <taxon>Eukaryota</taxon>
        <taxon>Metazoa</taxon>
        <taxon>Chordata</taxon>
        <taxon>Craniata</taxon>
        <taxon>Vertebrata</taxon>
        <taxon>Euteleostomi</taxon>
        <taxon>Actinopterygii</taxon>
        <taxon>Neopterygii</taxon>
        <taxon>Teleostei</taxon>
        <taxon>Neoteleostei</taxon>
        <taxon>Acanthomorphata</taxon>
        <taxon>Eupercaria</taxon>
        <taxon>Perciformes</taxon>
        <taxon>Cottioidei</taxon>
        <taxon>Cottales</taxon>
        <taxon>Liparidae</taxon>
        <taxon>Liparis</taxon>
    </lineage>
</organism>
<dbReference type="PANTHER" id="PTHR14206:SF5">
    <property type="entry name" value="BRAIN-SPECIFIC ANGIOGENESIS INHIBITOR 1-ASSOCIATED PROTEIN 2-LIKE PROTEIN 2"/>
    <property type="match status" value="1"/>
</dbReference>
<dbReference type="Gene3D" id="2.30.30.40">
    <property type="entry name" value="SH3 Domains"/>
    <property type="match status" value="1"/>
</dbReference>
<comment type="caution">
    <text evidence="2">The sequence shown here is derived from an EMBL/GenBank/DDBJ whole genome shotgun (WGS) entry which is preliminary data.</text>
</comment>
<proteinExistence type="predicted"/>
<evidence type="ECO:0000313" key="3">
    <source>
        <dbReference type="Proteomes" id="UP000314294"/>
    </source>
</evidence>
<dbReference type="GO" id="GO:0051017">
    <property type="term" value="P:actin filament bundle assembly"/>
    <property type="evidence" value="ECO:0007669"/>
    <property type="project" value="TreeGrafter"/>
</dbReference>
<dbReference type="AlphaFoldDB" id="A0A4Z2G000"/>
<dbReference type="GO" id="GO:0005654">
    <property type="term" value="C:nucleoplasm"/>
    <property type="evidence" value="ECO:0007669"/>
    <property type="project" value="TreeGrafter"/>
</dbReference>
<dbReference type="GO" id="GO:0051764">
    <property type="term" value="P:actin crosslink formation"/>
    <property type="evidence" value="ECO:0007669"/>
    <property type="project" value="TreeGrafter"/>
</dbReference>
<protein>
    <submittedName>
        <fullName evidence="2">Brain-specific angiogenesis inhibitor 1-associated protein 2-like protein 2</fullName>
    </submittedName>
</protein>
<accession>A0A4Z2G000</accession>
<dbReference type="Proteomes" id="UP000314294">
    <property type="component" value="Unassembled WGS sequence"/>
</dbReference>
<name>A0A4Z2G000_9TELE</name>
<evidence type="ECO:0000256" key="1">
    <source>
        <dbReference type="SAM" id="MobiDB-lite"/>
    </source>
</evidence>
<dbReference type="GO" id="GO:0005829">
    <property type="term" value="C:cytosol"/>
    <property type="evidence" value="ECO:0007669"/>
    <property type="project" value="TreeGrafter"/>
</dbReference>
<feature type="compositionally biased region" description="Basic and acidic residues" evidence="1">
    <location>
        <begin position="76"/>
        <end position="88"/>
    </location>
</feature>
<keyword evidence="3" id="KW-1185">Reference proteome</keyword>
<dbReference type="EMBL" id="SRLO01000772">
    <property type="protein sequence ID" value="TNN46827.1"/>
    <property type="molecule type" value="Genomic_DNA"/>
</dbReference>
<sequence>MLPFNRGEIITVLVQQPRNGWLYGRADSSSRSSLRSSSSMSDLLSQPESSSHSRAPPPAPPLSSYQQFEMPPITTPEKRTKSKSEHKSSKPHASQPELFPRGTNPFATVKLKPTSTDDRSTPRVGRR</sequence>
<gene>
    <name evidence="2" type="primary">BAIAP2L2</name>
    <name evidence="2" type="ORF">EYF80_042977</name>
</gene>
<dbReference type="GO" id="GO:0030838">
    <property type="term" value="P:positive regulation of actin filament polymerization"/>
    <property type="evidence" value="ECO:0007669"/>
    <property type="project" value="TreeGrafter"/>
</dbReference>
<dbReference type="OrthoDB" id="9944156at2759"/>
<feature type="region of interest" description="Disordered" evidence="1">
    <location>
        <begin position="20"/>
        <end position="127"/>
    </location>
</feature>
<dbReference type="PANTHER" id="PTHR14206">
    <property type="entry name" value="BRAIN-SPECIFIC ANGIOGENESIS INHIBITOR 1-ASSOCIATED PROTEIN 2"/>
    <property type="match status" value="1"/>
</dbReference>
<evidence type="ECO:0000313" key="2">
    <source>
        <dbReference type="EMBL" id="TNN46827.1"/>
    </source>
</evidence>
<feature type="compositionally biased region" description="Low complexity" evidence="1">
    <location>
        <begin position="29"/>
        <end position="54"/>
    </location>
</feature>
<dbReference type="InterPro" id="IPR027681">
    <property type="entry name" value="IRSp53/IRTKS/Pinkbar"/>
</dbReference>
<reference evidence="2 3" key="1">
    <citation type="submission" date="2019-03" db="EMBL/GenBank/DDBJ databases">
        <title>First draft genome of Liparis tanakae, snailfish: a comprehensive survey of snailfish specific genes.</title>
        <authorList>
            <person name="Kim W."/>
            <person name="Song I."/>
            <person name="Jeong J.-H."/>
            <person name="Kim D."/>
            <person name="Kim S."/>
            <person name="Ryu S."/>
            <person name="Song J.Y."/>
            <person name="Lee S.K."/>
        </authorList>
    </citation>
    <scope>NUCLEOTIDE SEQUENCE [LARGE SCALE GENOMIC DNA]</scope>
    <source>
        <tissue evidence="2">Muscle</tissue>
    </source>
</reference>